<gene>
    <name evidence="14" type="primary">ATP8</name>
</gene>
<evidence type="ECO:0000256" key="9">
    <source>
        <dbReference type="ARBA" id="ARBA00023065"/>
    </source>
</evidence>
<comment type="subcellular location">
    <subcellularLocation>
        <location evidence="1 12">Mitochondrion membrane</location>
        <topology evidence="1 12">Single-pass membrane protein</topology>
    </subcellularLocation>
</comment>
<organism evidence="14">
    <name type="scientific">Gabala argentata</name>
    <name type="common">Bollworm</name>
    <dbReference type="NCBI Taxonomy" id="1486857"/>
    <lineage>
        <taxon>Eukaryota</taxon>
        <taxon>Metazoa</taxon>
        <taxon>Ecdysozoa</taxon>
        <taxon>Arthropoda</taxon>
        <taxon>Hexapoda</taxon>
        <taxon>Insecta</taxon>
        <taxon>Pterygota</taxon>
        <taxon>Neoptera</taxon>
        <taxon>Endopterygota</taxon>
        <taxon>Lepidoptera</taxon>
        <taxon>Glossata</taxon>
        <taxon>Ditrysia</taxon>
        <taxon>Noctuoidea</taxon>
        <taxon>Nolidae</taxon>
        <taxon>Chloephorinae</taxon>
        <taxon>Gabala</taxon>
    </lineage>
</organism>
<keyword evidence="10 12" id="KW-0496">Mitochondrion</keyword>
<protein>
    <recommendedName>
        <fullName evidence="12">ATP synthase complex subunit 8</fullName>
    </recommendedName>
</protein>
<evidence type="ECO:0000256" key="4">
    <source>
        <dbReference type="ARBA" id="ARBA00022448"/>
    </source>
</evidence>
<dbReference type="GO" id="GO:0031966">
    <property type="term" value="C:mitochondrial membrane"/>
    <property type="evidence" value="ECO:0007669"/>
    <property type="project" value="UniProtKB-SubCell"/>
</dbReference>
<keyword evidence="6 12" id="KW-0812">Transmembrane</keyword>
<evidence type="ECO:0000256" key="10">
    <source>
        <dbReference type="ARBA" id="ARBA00023128"/>
    </source>
</evidence>
<evidence type="ECO:0000256" key="1">
    <source>
        <dbReference type="ARBA" id="ARBA00004304"/>
    </source>
</evidence>
<dbReference type="CTD" id="4509"/>
<keyword evidence="11 13" id="KW-0472">Membrane</keyword>
<evidence type="ECO:0000256" key="7">
    <source>
        <dbReference type="ARBA" id="ARBA00022781"/>
    </source>
</evidence>
<dbReference type="InterPro" id="IPR001421">
    <property type="entry name" value="ATP8_metazoa"/>
</dbReference>
<evidence type="ECO:0000313" key="14">
    <source>
        <dbReference type="EMBL" id="AHW98931.1"/>
    </source>
</evidence>
<comment type="subunit">
    <text evidence="3">F-type ATPases have 2 components, CF(1) - the catalytic core - and CF(0) - the membrane proton channel.</text>
</comment>
<evidence type="ECO:0000256" key="3">
    <source>
        <dbReference type="ARBA" id="ARBA00011291"/>
    </source>
</evidence>
<evidence type="ECO:0000256" key="6">
    <source>
        <dbReference type="ARBA" id="ARBA00022692"/>
    </source>
</evidence>
<dbReference type="GeneID" id="24120917"/>
<dbReference type="Pfam" id="PF00895">
    <property type="entry name" value="ATP-synt_8"/>
    <property type="match status" value="1"/>
</dbReference>
<dbReference type="GO" id="GO:0045259">
    <property type="term" value="C:proton-transporting ATP synthase complex"/>
    <property type="evidence" value="ECO:0007669"/>
    <property type="project" value="UniProtKB-KW"/>
</dbReference>
<accession>A0A0E3DB98</accession>
<evidence type="ECO:0000256" key="11">
    <source>
        <dbReference type="ARBA" id="ARBA00023136"/>
    </source>
</evidence>
<keyword evidence="8 13" id="KW-1133">Transmembrane helix</keyword>
<reference evidence="14" key="1">
    <citation type="journal article" date="2015" name="Mol. Phylogenet. Evol.">
        <title>A mitochondrial genome phylogeny of owlet moths (Lepidoptera: Noctuoidea), and examination of the utility of mitochondrial genomes for lepidopteran phylogenetics.</title>
        <authorList>
            <person name="Yang X."/>
            <person name="Cameron S.L."/>
            <person name="Lees D.C."/>
            <person name="Xue D."/>
            <person name="Han H."/>
        </authorList>
    </citation>
    <scope>NUCLEOTIDE SEQUENCE</scope>
</reference>
<evidence type="ECO:0000256" key="12">
    <source>
        <dbReference type="RuleBase" id="RU003661"/>
    </source>
</evidence>
<comment type="similarity">
    <text evidence="2 12">Belongs to the ATPase protein 8 family.</text>
</comment>
<keyword evidence="4 12" id="KW-0813">Transport</keyword>
<dbReference type="GO" id="GO:0015986">
    <property type="term" value="P:proton motive force-driven ATP synthesis"/>
    <property type="evidence" value="ECO:0007669"/>
    <property type="project" value="InterPro"/>
</dbReference>
<sequence>MPQMMPINWMMSFIFFLIVFIIFNILNYYIYNIKSNNKNYISIDKKNKNFFWKW</sequence>
<geneLocation type="mitochondrion" evidence="14"/>
<evidence type="ECO:0000256" key="2">
    <source>
        <dbReference type="ARBA" id="ARBA00008892"/>
    </source>
</evidence>
<dbReference type="EMBL" id="KJ410747">
    <property type="protein sequence ID" value="AHW98931.1"/>
    <property type="molecule type" value="Genomic_DNA"/>
</dbReference>
<dbReference type="GO" id="GO:0015078">
    <property type="term" value="F:proton transmembrane transporter activity"/>
    <property type="evidence" value="ECO:0007669"/>
    <property type="project" value="InterPro"/>
</dbReference>
<evidence type="ECO:0000256" key="13">
    <source>
        <dbReference type="SAM" id="Phobius"/>
    </source>
</evidence>
<dbReference type="RefSeq" id="YP_009131050.1">
    <property type="nucleotide sequence ID" value="NC_026842.1"/>
</dbReference>
<evidence type="ECO:0000256" key="8">
    <source>
        <dbReference type="ARBA" id="ARBA00022989"/>
    </source>
</evidence>
<feature type="transmembrane region" description="Helical" evidence="13">
    <location>
        <begin position="6"/>
        <end position="30"/>
    </location>
</feature>
<dbReference type="AlphaFoldDB" id="A0A0E3DB98"/>
<evidence type="ECO:0000256" key="5">
    <source>
        <dbReference type="ARBA" id="ARBA00022547"/>
    </source>
</evidence>
<keyword evidence="9 12" id="KW-0406">Ion transport</keyword>
<keyword evidence="7 12" id="KW-0375">Hydrogen ion transport</keyword>
<name>A0A0E3DB98_GABAR</name>
<keyword evidence="5 12" id="KW-0138">CF(0)</keyword>
<proteinExistence type="inferred from homology"/>